<dbReference type="GO" id="GO:0005634">
    <property type="term" value="C:nucleus"/>
    <property type="evidence" value="ECO:0007669"/>
    <property type="project" value="UniProtKB-SubCell"/>
</dbReference>
<evidence type="ECO:0000256" key="9">
    <source>
        <dbReference type="ARBA" id="ARBA00023163"/>
    </source>
</evidence>
<evidence type="ECO:0000256" key="2">
    <source>
        <dbReference type="ARBA" id="ARBA00022491"/>
    </source>
</evidence>
<dbReference type="CDD" id="cd18219">
    <property type="entry name" value="BTB_POZ_ZBTB33_KAISO"/>
    <property type="match status" value="1"/>
</dbReference>
<keyword evidence="10" id="KW-0539">Nucleus</keyword>
<evidence type="ECO:0000259" key="14">
    <source>
        <dbReference type="PROSITE" id="PS50157"/>
    </source>
</evidence>
<dbReference type="FunFam" id="3.30.710.10:FF:000077">
    <property type="entry name" value="transcriptional regulator Kaiso isoform X1"/>
    <property type="match status" value="1"/>
</dbReference>
<feature type="region of interest" description="Disordered" evidence="12">
    <location>
        <begin position="551"/>
        <end position="573"/>
    </location>
</feature>
<dbReference type="AlphaFoldDB" id="A0AAV7VAC2"/>
<dbReference type="PROSITE" id="PS50157">
    <property type="entry name" value="ZINC_FINGER_C2H2_2"/>
    <property type="match status" value="3"/>
</dbReference>
<feature type="region of interest" description="Disordered" evidence="12">
    <location>
        <begin position="653"/>
        <end position="672"/>
    </location>
</feature>
<feature type="domain" description="C2H2-type" evidence="14">
    <location>
        <begin position="843"/>
        <end position="871"/>
    </location>
</feature>
<dbReference type="InterPro" id="IPR036236">
    <property type="entry name" value="Znf_C2H2_sf"/>
</dbReference>
<dbReference type="GO" id="GO:0000981">
    <property type="term" value="F:DNA-binding transcription factor activity, RNA polymerase II-specific"/>
    <property type="evidence" value="ECO:0007669"/>
    <property type="project" value="TreeGrafter"/>
</dbReference>
<organism evidence="15 16">
    <name type="scientific">Pleurodeles waltl</name>
    <name type="common">Iberian ribbed newt</name>
    <dbReference type="NCBI Taxonomy" id="8319"/>
    <lineage>
        <taxon>Eukaryota</taxon>
        <taxon>Metazoa</taxon>
        <taxon>Chordata</taxon>
        <taxon>Craniata</taxon>
        <taxon>Vertebrata</taxon>
        <taxon>Euteleostomi</taxon>
        <taxon>Amphibia</taxon>
        <taxon>Batrachia</taxon>
        <taxon>Caudata</taxon>
        <taxon>Salamandroidea</taxon>
        <taxon>Salamandridae</taxon>
        <taxon>Pleurodelinae</taxon>
        <taxon>Pleurodeles</taxon>
    </lineage>
</organism>
<dbReference type="InterPro" id="IPR013087">
    <property type="entry name" value="Znf_C2H2_type"/>
</dbReference>
<dbReference type="InterPro" id="IPR011333">
    <property type="entry name" value="SKP1/BTB/POZ_sf"/>
</dbReference>
<feature type="compositionally biased region" description="Polar residues" evidence="12">
    <location>
        <begin position="270"/>
        <end position="289"/>
    </location>
</feature>
<feature type="domain" description="C2H2-type" evidence="14">
    <location>
        <begin position="787"/>
        <end position="814"/>
    </location>
</feature>
<keyword evidence="4" id="KW-0677">Repeat</keyword>
<dbReference type="SUPFAM" id="SSF54695">
    <property type="entry name" value="POZ domain"/>
    <property type="match status" value="1"/>
</dbReference>
<keyword evidence="5 11" id="KW-0863">Zinc-finger</keyword>
<keyword evidence="6" id="KW-0862">Zinc</keyword>
<dbReference type="Proteomes" id="UP001066276">
    <property type="component" value="Chromosome 2_1"/>
</dbReference>
<feature type="region of interest" description="Disordered" evidence="12">
    <location>
        <begin position="862"/>
        <end position="966"/>
    </location>
</feature>
<dbReference type="PANTHER" id="PTHR46105">
    <property type="entry name" value="AGAP004733-PA"/>
    <property type="match status" value="1"/>
</dbReference>
<feature type="region of interest" description="Disordered" evidence="12">
    <location>
        <begin position="131"/>
        <end position="292"/>
    </location>
</feature>
<protein>
    <submittedName>
        <fullName evidence="15">Uncharacterized protein</fullName>
    </submittedName>
</protein>
<evidence type="ECO:0000256" key="11">
    <source>
        <dbReference type="PROSITE-ProRule" id="PRU00042"/>
    </source>
</evidence>
<dbReference type="FunFam" id="3.30.160.60:FF:000235">
    <property type="entry name" value="Zinc finger and BTB domain containing 38"/>
    <property type="match status" value="1"/>
</dbReference>
<feature type="compositionally biased region" description="Polar residues" evidence="12">
    <location>
        <begin position="233"/>
        <end position="258"/>
    </location>
</feature>
<feature type="compositionally biased region" description="Basic residues" evidence="12">
    <location>
        <begin position="877"/>
        <end position="886"/>
    </location>
</feature>
<name>A0AAV7VAC2_PLEWA</name>
<keyword evidence="7" id="KW-0805">Transcription regulation</keyword>
<evidence type="ECO:0000256" key="10">
    <source>
        <dbReference type="ARBA" id="ARBA00023242"/>
    </source>
</evidence>
<dbReference type="Gene3D" id="3.30.710.10">
    <property type="entry name" value="Potassium Channel Kv1.1, Chain A"/>
    <property type="match status" value="1"/>
</dbReference>
<evidence type="ECO:0000256" key="8">
    <source>
        <dbReference type="ARBA" id="ARBA00023125"/>
    </source>
</evidence>
<proteinExistence type="predicted"/>
<evidence type="ECO:0000313" key="16">
    <source>
        <dbReference type="Proteomes" id="UP001066276"/>
    </source>
</evidence>
<dbReference type="Pfam" id="PF00096">
    <property type="entry name" value="zf-C2H2"/>
    <property type="match status" value="1"/>
</dbReference>
<dbReference type="Pfam" id="PF00651">
    <property type="entry name" value="BTB"/>
    <property type="match status" value="1"/>
</dbReference>
<dbReference type="PROSITE" id="PS00028">
    <property type="entry name" value="ZINC_FINGER_C2H2_1"/>
    <property type="match status" value="3"/>
</dbReference>
<evidence type="ECO:0000256" key="4">
    <source>
        <dbReference type="ARBA" id="ARBA00022737"/>
    </source>
</evidence>
<dbReference type="Gene3D" id="3.30.160.60">
    <property type="entry name" value="Classic Zinc Finger"/>
    <property type="match status" value="3"/>
</dbReference>
<feature type="compositionally biased region" description="Low complexity" evidence="12">
    <location>
        <begin position="919"/>
        <end position="932"/>
    </location>
</feature>
<evidence type="ECO:0000313" key="15">
    <source>
        <dbReference type="EMBL" id="KAJ1197821.1"/>
    </source>
</evidence>
<dbReference type="PROSITE" id="PS50097">
    <property type="entry name" value="BTB"/>
    <property type="match status" value="1"/>
</dbReference>
<evidence type="ECO:0000256" key="1">
    <source>
        <dbReference type="ARBA" id="ARBA00004123"/>
    </source>
</evidence>
<dbReference type="PANTHER" id="PTHR46105:SF27">
    <property type="entry name" value="TRANSCRIPTIONAL REGULATOR KAISO"/>
    <property type="match status" value="1"/>
</dbReference>
<feature type="domain" description="C2H2-type" evidence="14">
    <location>
        <begin position="815"/>
        <end position="842"/>
    </location>
</feature>
<feature type="compositionally biased region" description="Polar residues" evidence="12">
    <location>
        <begin position="891"/>
        <end position="909"/>
    </location>
</feature>
<comment type="caution">
    <text evidence="15">The sequence shown here is derived from an EMBL/GenBank/DDBJ whole genome shotgun (WGS) entry which is preliminary data.</text>
</comment>
<evidence type="ECO:0000256" key="3">
    <source>
        <dbReference type="ARBA" id="ARBA00022723"/>
    </source>
</evidence>
<dbReference type="InterPro" id="IPR050457">
    <property type="entry name" value="ZnFinger_BTB_dom_contain"/>
</dbReference>
<dbReference type="GO" id="GO:0008270">
    <property type="term" value="F:zinc ion binding"/>
    <property type="evidence" value="ECO:0007669"/>
    <property type="project" value="UniProtKB-KW"/>
</dbReference>
<accession>A0AAV7VAC2</accession>
<dbReference type="EMBL" id="JANPWB010000003">
    <property type="protein sequence ID" value="KAJ1197821.1"/>
    <property type="molecule type" value="Genomic_DNA"/>
</dbReference>
<dbReference type="SUPFAM" id="SSF57667">
    <property type="entry name" value="beta-beta-alpha zinc fingers"/>
    <property type="match status" value="2"/>
</dbReference>
<keyword evidence="8" id="KW-0238">DNA-binding</keyword>
<evidence type="ECO:0000256" key="12">
    <source>
        <dbReference type="SAM" id="MobiDB-lite"/>
    </source>
</evidence>
<dbReference type="GO" id="GO:0000978">
    <property type="term" value="F:RNA polymerase II cis-regulatory region sequence-specific DNA binding"/>
    <property type="evidence" value="ECO:0007669"/>
    <property type="project" value="TreeGrafter"/>
</dbReference>
<evidence type="ECO:0000259" key="13">
    <source>
        <dbReference type="PROSITE" id="PS50097"/>
    </source>
</evidence>
<dbReference type="SMART" id="SM00225">
    <property type="entry name" value="BTB"/>
    <property type="match status" value="1"/>
</dbReference>
<feature type="region of interest" description="Disordered" evidence="12">
    <location>
        <begin position="748"/>
        <end position="768"/>
    </location>
</feature>
<dbReference type="FunFam" id="3.30.160.60:FF:000749">
    <property type="entry name" value="Transcriptional regulator Kaiso"/>
    <property type="match status" value="1"/>
</dbReference>
<keyword evidence="2" id="KW-0678">Repressor</keyword>
<keyword evidence="9" id="KW-0804">Transcription</keyword>
<dbReference type="SMART" id="SM00355">
    <property type="entry name" value="ZnF_C2H2"/>
    <property type="match status" value="3"/>
</dbReference>
<evidence type="ECO:0000256" key="7">
    <source>
        <dbReference type="ARBA" id="ARBA00023015"/>
    </source>
</evidence>
<reference evidence="15" key="1">
    <citation type="journal article" date="2022" name="bioRxiv">
        <title>Sequencing and chromosome-scale assembly of the giantPleurodeles waltlgenome.</title>
        <authorList>
            <person name="Brown T."/>
            <person name="Elewa A."/>
            <person name="Iarovenko S."/>
            <person name="Subramanian E."/>
            <person name="Araus A.J."/>
            <person name="Petzold A."/>
            <person name="Susuki M."/>
            <person name="Suzuki K.-i.T."/>
            <person name="Hayashi T."/>
            <person name="Toyoda A."/>
            <person name="Oliveira C."/>
            <person name="Osipova E."/>
            <person name="Leigh N.D."/>
            <person name="Simon A."/>
            <person name="Yun M.H."/>
        </authorList>
    </citation>
    <scope>NUCLEOTIDE SEQUENCE</scope>
    <source>
        <strain evidence="15">20211129_DDA</strain>
        <tissue evidence="15">Liver</tissue>
    </source>
</reference>
<feature type="compositionally biased region" description="Polar residues" evidence="12">
    <location>
        <begin position="161"/>
        <end position="178"/>
    </location>
</feature>
<gene>
    <name evidence="15" type="ORF">NDU88_001669</name>
</gene>
<feature type="domain" description="BTB" evidence="13">
    <location>
        <begin position="32"/>
        <end position="90"/>
    </location>
</feature>
<dbReference type="InterPro" id="IPR000210">
    <property type="entry name" value="BTB/POZ_dom"/>
</dbReference>
<sequence>MESRKLITATDTQYSRTLLSSLNEQRLHGIFCDVTVIVEDKKFRAHRNILSASSTYFQQLFSVAGQVVELSFVRAEIFAEILKYIYSSKIVGVRTDLLEELIKSGQLLGVRFIADLGIPLSQMKSMTSGVKDNTVKASPSDADQKSINTEKPATKYVLTKDSGSSATPIVTETSNISSEELHESTKAGNCQDKSEESDDDVIFCSETLPPKPRISNDTERAQQKNSPEIAKSPNKQMSVNTSISDQTPLTPKANSPSPTNLPPKAVMASQAKSLSSNISSPTQTETEVVSCSPLALPEPQATSQDMDTLPNPAHSLSVNISSPTRAQDCVGSSPELKAPKLEMTSSDVVKLANFTNSLPVSIPSLSQIQAGTGLSTDRVSPKAEKIISDTEKLSNKANSLAACISGPGQTQSGSFFPEPVPPTLQRTCLDMVKLPKQEPDINSSVSPSNNLQFQDVTPPQMATSAKISSPSPTQSKDVISPSGHMPLMPCVSHHPEMSKQRTDPEIVKIAGQQMGMNNAISAQTPLILNAEFPNHLPLKDIPSQINSLPVTTSGQAQASGTNLGFSQPSTVSTTKLLNPQQPDREQLNPLSNISTFAQNHLSQTMNFLAQQLPSFNTFVNKPFTLNSVNWPSCPNLLPSTLSQLANTDKLPTFDGPKLQNPQKATFHKKTTSKPGELKIKIADVNPGSSKDCSSGIGSGSHHIMDGKKIITLDTPSDIGGLSTGCKVYANIGEDKDTYDIVIPIKNDPDEDGEVQLPKSADGSPNSKRVKVKHEDHYELNVDGKVYYICLVCKRSYVSRTSLRRHYNVHSWERKYPCHYCDKVYALAEYRTKHEVIHTGEKRYQCLTCGESFINHRIMSTHMKSAHNQDPSGDPKLYRLHPFKSPHAKQPPESNAQPSTSATEVNNAVVQSEDEKKRPASVSPKSSSPAKPMSWDDVFVQPGDQPIFKDSPSQGGNEFEFVIPESY</sequence>
<keyword evidence="16" id="KW-1185">Reference proteome</keyword>
<comment type="subcellular location">
    <subcellularLocation>
        <location evidence="1">Nucleus</location>
    </subcellularLocation>
</comment>
<keyword evidence="3" id="KW-0479">Metal-binding</keyword>
<evidence type="ECO:0000256" key="5">
    <source>
        <dbReference type="ARBA" id="ARBA00022771"/>
    </source>
</evidence>
<evidence type="ECO:0000256" key="6">
    <source>
        <dbReference type="ARBA" id="ARBA00022833"/>
    </source>
</evidence>